<proteinExistence type="inferred from homology"/>
<dbReference type="GO" id="GO:0018104">
    <property type="term" value="P:peptidoglycan-protein cross-linking"/>
    <property type="evidence" value="ECO:0007669"/>
    <property type="project" value="TreeGrafter"/>
</dbReference>
<dbReference type="PANTHER" id="PTHR30582">
    <property type="entry name" value="L,D-TRANSPEPTIDASE"/>
    <property type="match status" value="1"/>
</dbReference>
<sequence>MLLCFTAAGVLLLALQPSSMMLTKPKMPVLLRGSSPGQASNIVANDSRLVVDLSDRRSYIYHGERLSASYPVAIGKEGWQTPTGNFKVLKRLKNPIWRHPLTGEVVQPGVNNPLGSRWIGFWSDGRSQIGFHGTNDEQLVGKAVSHGCLRMENQDIEKIYEQVAVGTPVIVRE</sequence>
<evidence type="ECO:0000256" key="9">
    <source>
        <dbReference type="PROSITE-ProRule" id="PRU01373"/>
    </source>
</evidence>
<keyword evidence="3" id="KW-0328">Glycosyltransferase</keyword>
<dbReference type="UniPathway" id="UPA00219"/>
<dbReference type="GO" id="GO:0016757">
    <property type="term" value="F:glycosyltransferase activity"/>
    <property type="evidence" value="ECO:0007669"/>
    <property type="project" value="UniProtKB-KW"/>
</dbReference>
<dbReference type="KEGG" id="cep:Cri9333_3244"/>
<dbReference type="PANTHER" id="PTHR30582:SF24">
    <property type="entry name" value="L,D-TRANSPEPTIDASE ERFK_SRFK-RELATED"/>
    <property type="match status" value="1"/>
</dbReference>
<keyword evidence="4" id="KW-0808">Transferase</keyword>
<keyword evidence="7 9" id="KW-0573">Peptidoglycan synthesis</keyword>
<evidence type="ECO:0000256" key="1">
    <source>
        <dbReference type="ARBA" id="ARBA00004752"/>
    </source>
</evidence>
<evidence type="ECO:0000313" key="12">
    <source>
        <dbReference type="Proteomes" id="UP000010472"/>
    </source>
</evidence>
<dbReference type="GO" id="GO:0008360">
    <property type="term" value="P:regulation of cell shape"/>
    <property type="evidence" value="ECO:0007669"/>
    <property type="project" value="UniProtKB-UniRule"/>
</dbReference>
<dbReference type="Pfam" id="PF03734">
    <property type="entry name" value="YkuD"/>
    <property type="match status" value="1"/>
</dbReference>
<evidence type="ECO:0000256" key="4">
    <source>
        <dbReference type="ARBA" id="ARBA00022679"/>
    </source>
</evidence>
<feature type="domain" description="L,D-TPase catalytic" evidence="10">
    <location>
        <begin position="47"/>
        <end position="172"/>
    </location>
</feature>
<keyword evidence="8 9" id="KW-0961">Cell wall biogenesis/degradation</keyword>
<dbReference type="Proteomes" id="UP000010472">
    <property type="component" value="Chromosome"/>
</dbReference>
<dbReference type="EMBL" id="CP003620">
    <property type="protein sequence ID" value="AFZ14076.1"/>
    <property type="molecule type" value="Genomic_DNA"/>
</dbReference>
<evidence type="ECO:0000256" key="7">
    <source>
        <dbReference type="ARBA" id="ARBA00022984"/>
    </source>
</evidence>
<evidence type="ECO:0000256" key="3">
    <source>
        <dbReference type="ARBA" id="ARBA00022676"/>
    </source>
</evidence>
<dbReference type="SUPFAM" id="SSF141523">
    <property type="entry name" value="L,D-transpeptidase catalytic domain-like"/>
    <property type="match status" value="1"/>
</dbReference>
<dbReference type="GO" id="GO:0005576">
    <property type="term" value="C:extracellular region"/>
    <property type="evidence" value="ECO:0007669"/>
    <property type="project" value="TreeGrafter"/>
</dbReference>
<name>K9W1K6_9CYAN</name>
<dbReference type="HOGENOM" id="CLU_042399_4_0_3"/>
<evidence type="ECO:0000259" key="10">
    <source>
        <dbReference type="PROSITE" id="PS52029"/>
    </source>
</evidence>
<dbReference type="CDD" id="cd16913">
    <property type="entry name" value="YkuD_like"/>
    <property type="match status" value="1"/>
</dbReference>
<dbReference type="GO" id="GO:0071555">
    <property type="term" value="P:cell wall organization"/>
    <property type="evidence" value="ECO:0007669"/>
    <property type="project" value="UniProtKB-UniRule"/>
</dbReference>
<keyword evidence="12" id="KW-1185">Reference proteome</keyword>
<feature type="active site" description="Nucleophile" evidence="9">
    <location>
        <position position="148"/>
    </location>
</feature>
<evidence type="ECO:0000256" key="5">
    <source>
        <dbReference type="ARBA" id="ARBA00022801"/>
    </source>
</evidence>
<dbReference type="GO" id="GO:0071972">
    <property type="term" value="F:peptidoglycan L,D-transpeptidase activity"/>
    <property type="evidence" value="ECO:0007669"/>
    <property type="project" value="TreeGrafter"/>
</dbReference>
<evidence type="ECO:0000256" key="6">
    <source>
        <dbReference type="ARBA" id="ARBA00022960"/>
    </source>
</evidence>
<dbReference type="InterPro" id="IPR050979">
    <property type="entry name" value="LD-transpeptidase"/>
</dbReference>
<dbReference type="InterPro" id="IPR038063">
    <property type="entry name" value="Transpep_catalytic_dom"/>
</dbReference>
<protein>
    <submittedName>
        <fullName evidence="11">ErfK/YbiS/YcfS/YnhG family protein</fullName>
    </submittedName>
</protein>
<gene>
    <name evidence="11" type="ORF">Cri9333_3244</name>
</gene>
<evidence type="ECO:0000313" key="11">
    <source>
        <dbReference type="EMBL" id="AFZ14076.1"/>
    </source>
</evidence>
<keyword evidence="5" id="KW-0378">Hydrolase</keyword>
<accession>K9W1K6</accession>
<organism evidence="11 12">
    <name type="scientific">Crinalium epipsammum PCC 9333</name>
    <dbReference type="NCBI Taxonomy" id="1173022"/>
    <lineage>
        <taxon>Bacteria</taxon>
        <taxon>Bacillati</taxon>
        <taxon>Cyanobacteriota</taxon>
        <taxon>Cyanophyceae</taxon>
        <taxon>Gomontiellales</taxon>
        <taxon>Gomontiellaceae</taxon>
        <taxon>Crinalium</taxon>
    </lineage>
</organism>
<evidence type="ECO:0000256" key="2">
    <source>
        <dbReference type="ARBA" id="ARBA00005992"/>
    </source>
</evidence>
<comment type="similarity">
    <text evidence="2">Belongs to the YkuD family.</text>
</comment>
<reference evidence="11 12" key="1">
    <citation type="submission" date="2012-06" db="EMBL/GenBank/DDBJ databases">
        <title>Finished chromosome of genome of Crinalium epipsammum PCC 9333.</title>
        <authorList>
            <consortium name="US DOE Joint Genome Institute"/>
            <person name="Gugger M."/>
            <person name="Coursin T."/>
            <person name="Rippka R."/>
            <person name="Tandeau De Marsac N."/>
            <person name="Huntemann M."/>
            <person name="Wei C.-L."/>
            <person name="Han J."/>
            <person name="Detter J.C."/>
            <person name="Han C."/>
            <person name="Tapia R."/>
            <person name="Davenport K."/>
            <person name="Daligault H."/>
            <person name="Erkkila T."/>
            <person name="Gu W."/>
            <person name="Munk A.C.C."/>
            <person name="Teshima H."/>
            <person name="Xu Y."/>
            <person name="Chain P."/>
            <person name="Chen A."/>
            <person name="Krypides N."/>
            <person name="Mavromatis K."/>
            <person name="Markowitz V."/>
            <person name="Szeto E."/>
            <person name="Ivanova N."/>
            <person name="Mikhailova N."/>
            <person name="Ovchinnikova G."/>
            <person name="Pagani I."/>
            <person name="Pati A."/>
            <person name="Goodwin L."/>
            <person name="Peters L."/>
            <person name="Pitluck S."/>
            <person name="Woyke T."/>
            <person name="Kerfeld C."/>
        </authorList>
    </citation>
    <scope>NUCLEOTIDE SEQUENCE [LARGE SCALE GENOMIC DNA]</scope>
    <source>
        <strain evidence="11 12">PCC 9333</strain>
    </source>
</reference>
<feature type="active site" description="Proton donor/acceptor" evidence="9">
    <location>
        <position position="132"/>
    </location>
</feature>
<dbReference type="PROSITE" id="PS52029">
    <property type="entry name" value="LD_TPASE"/>
    <property type="match status" value="1"/>
</dbReference>
<dbReference type="InterPro" id="IPR005490">
    <property type="entry name" value="LD_TPept_cat_dom"/>
</dbReference>
<keyword evidence="6 9" id="KW-0133">Cell shape</keyword>
<evidence type="ECO:0000256" key="8">
    <source>
        <dbReference type="ARBA" id="ARBA00023316"/>
    </source>
</evidence>
<dbReference type="OrthoDB" id="9787225at2"/>
<comment type="pathway">
    <text evidence="1 9">Cell wall biogenesis; peptidoglycan biosynthesis.</text>
</comment>
<dbReference type="AlphaFoldDB" id="K9W1K6"/>
<dbReference type="Gene3D" id="2.40.440.10">
    <property type="entry name" value="L,D-transpeptidase catalytic domain-like"/>
    <property type="match status" value="1"/>
</dbReference>
<dbReference type="eggNOG" id="COG1376">
    <property type="taxonomic scope" value="Bacteria"/>
</dbReference>